<dbReference type="SUPFAM" id="SSF103473">
    <property type="entry name" value="MFS general substrate transporter"/>
    <property type="match status" value="1"/>
</dbReference>
<evidence type="ECO:0008006" key="9">
    <source>
        <dbReference type="Google" id="ProtNLM"/>
    </source>
</evidence>
<feature type="transmembrane region" description="Helical" evidence="6">
    <location>
        <begin position="49"/>
        <end position="69"/>
    </location>
</feature>
<dbReference type="Pfam" id="PF07690">
    <property type="entry name" value="MFS_1"/>
    <property type="match status" value="1"/>
</dbReference>
<evidence type="ECO:0000313" key="7">
    <source>
        <dbReference type="EMBL" id="GLY76267.1"/>
    </source>
</evidence>
<evidence type="ECO:0000313" key="8">
    <source>
        <dbReference type="Proteomes" id="UP001165135"/>
    </source>
</evidence>
<dbReference type="CDD" id="cd06173">
    <property type="entry name" value="MFS_MefA_like"/>
    <property type="match status" value="1"/>
</dbReference>
<keyword evidence="5 6" id="KW-0472">Membrane</keyword>
<dbReference type="Proteomes" id="UP001165135">
    <property type="component" value="Unassembled WGS sequence"/>
</dbReference>
<protein>
    <recommendedName>
        <fullName evidence="9">MFS transporter</fullName>
    </recommendedName>
</protein>
<dbReference type="PANTHER" id="PTHR23513">
    <property type="entry name" value="INTEGRAL MEMBRANE EFFLUX PROTEIN-RELATED"/>
    <property type="match status" value="1"/>
</dbReference>
<evidence type="ECO:0000256" key="2">
    <source>
        <dbReference type="ARBA" id="ARBA00022475"/>
    </source>
</evidence>
<comment type="caution">
    <text evidence="7">The sequence shown here is derived from an EMBL/GenBank/DDBJ whole genome shotgun (WGS) entry which is preliminary data.</text>
</comment>
<dbReference type="Gene3D" id="1.20.1250.20">
    <property type="entry name" value="MFS general substrate transporter like domains"/>
    <property type="match status" value="1"/>
</dbReference>
<accession>A0A9W6VR85</accession>
<feature type="transmembrane region" description="Helical" evidence="6">
    <location>
        <begin position="18"/>
        <end position="43"/>
    </location>
</feature>
<comment type="subcellular location">
    <subcellularLocation>
        <location evidence="1">Cell membrane</location>
        <topology evidence="1">Multi-pass membrane protein</topology>
    </subcellularLocation>
</comment>
<feature type="transmembrane region" description="Helical" evidence="6">
    <location>
        <begin position="81"/>
        <end position="101"/>
    </location>
</feature>
<dbReference type="RefSeq" id="WP_285624453.1">
    <property type="nucleotide sequence ID" value="NZ_BSTJ01000005.1"/>
</dbReference>
<reference evidence="7" key="1">
    <citation type="submission" date="2023-03" db="EMBL/GenBank/DDBJ databases">
        <title>Actinoallomurus iriomotensis NBRC 103681.</title>
        <authorList>
            <person name="Ichikawa N."/>
            <person name="Sato H."/>
            <person name="Tonouchi N."/>
        </authorList>
    </citation>
    <scope>NUCLEOTIDE SEQUENCE</scope>
    <source>
        <strain evidence="7">NBRC 103681</strain>
    </source>
</reference>
<dbReference type="GO" id="GO:0005886">
    <property type="term" value="C:plasma membrane"/>
    <property type="evidence" value="ECO:0007669"/>
    <property type="project" value="UniProtKB-SubCell"/>
</dbReference>
<evidence type="ECO:0000256" key="5">
    <source>
        <dbReference type="ARBA" id="ARBA00023136"/>
    </source>
</evidence>
<evidence type="ECO:0000256" key="6">
    <source>
        <dbReference type="SAM" id="Phobius"/>
    </source>
</evidence>
<feature type="transmembrane region" description="Helical" evidence="6">
    <location>
        <begin position="107"/>
        <end position="125"/>
    </location>
</feature>
<keyword evidence="3 6" id="KW-0812">Transmembrane</keyword>
<evidence type="ECO:0000256" key="1">
    <source>
        <dbReference type="ARBA" id="ARBA00004651"/>
    </source>
</evidence>
<dbReference type="GO" id="GO:0022857">
    <property type="term" value="F:transmembrane transporter activity"/>
    <property type="evidence" value="ECO:0007669"/>
    <property type="project" value="InterPro"/>
</dbReference>
<feature type="transmembrane region" description="Helical" evidence="6">
    <location>
        <begin position="292"/>
        <end position="313"/>
    </location>
</feature>
<gene>
    <name evidence="7" type="ORF">Airi01_045340</name>
</gene>
<dbReference type="InterPro" id="IPR036259">
    <property type="entry name" value="MFS_trans_sf"/>
</dbReference>
<feature type="transmembrane region" description="Helical" evidence="6">
    <location>
        <begin position="374"/>
        <end position="396"/>
    </location>
</feature>
<feature type="transmembrane region" description="Helical" evidence="6">
    <location>
        <begin position="259"/>
        <end position="280"/>
    </location>
</feature>
<evidence type="ECO:0000256" key="4">
    <source>
        <dbReference type="ARBA" id="ARBA00022989"/>
    </source>
</evidence>
<feature type="transmembrane region" description="Helical" evidence="6">
    <location>
        <begin position="146"/>
        <end position="169"/>
    </location>
</feature>
<organism evidence="7 8">
    <name type="scientific">Actinoallomurus iriomotensis</name>
    <dbReference type="NCBI Taxonomy" id="478107"/>
    <lineage>
        <taxon>Bacteria</taxon>
        <taxon>Bacillati</taxon>
        <taxon>Actinomycetota</taxon>
        <taxon>Actinomycetes</taxon>
        <taxon>Streptosporangiales</taxon>
        <taxon>Thermomonosporaceae</taxon>
        <taxon>Actinoallomurus</taxon>
    </lineage>
</organism>
<sequence length="408" mass="40698">MTPVEAPPSGRDRLPRSYLAWLAGVLASMLGDVVLYFALGWAASAHGGSVAALVLTAINLPRALFLLVGGAVGDRFGARRIMLIGDSVMIAVTVLLALVAFRWETATWVLGGAGLVIGVVDAFYLPASGSMPRRLVGAEKLPRALALRQTGGQVVALAGGSLGGLIVAAVGLPGAALFDAATFGIVLWVMVSVRPARQTAKAVVRAGAFREVADGLRVAWRDPVLRAALVLVAAAAGALLPVISLLVPLLARHRGWGPGAAGVVVAAQSLGVIGVAVLVAGRGGSGRPGRTAALGLIIGGCGTALLACASSPVVAAGGALVVGLGSGVFSTHVAPLVLATTPESHLSRLQALLTLVQSAALLVMNNALGNVAAVAGPALTLGVCAGAATLTGLGGLRSPRLRRAQPAR</sequence>
<keyword evidence="4 6" id="KW-1133">Transmembrane helix</keyword>
<proteinExistence type="predicted"/>
<keyword evidence="2" id="KW-1003">Cell membrane</keyword>
<dbReference type="InterPro" id="IPR011701">
    <property type="entry name" value="MFS"/>
</dbReference>
<dbReference type="AlphaFoldDB" id="A0A9W6VR85"/>
<feature type="transmembrane region" description="Helical" evidence="6">
    <location>
        <begin position="227"/>
        <end position="247"/>
    </location>
</feature>
<evidence type="ECO:0000256" key="3">
    <source>
        <dbReference type="ARBA" id="ARBA00022692"/>
    </source>
</evidence>
<name>A0A9W6VR85_9ACTN</name>
<feature type="transmembrane region" description="Helical" evidence="6">
    <location>
        <begin position="175"/>
        <end position="193"/>
    </location>
</feature>
<dbReference type="EMBL" id="BSTJ01000005">
    <property type="protein sequence ID" value="GLY76267.1"/>
    <property type="molecule type" value="Genomic_DNA"/>
</dbReference>
<dbReference type="PANTHER" id="PTHR23513:SF17">
    <property type="entry name" value="MEMBRANE PROTEIN"/>
    <property type="match status" value="1"/>
</dbReference>